<dbReference type="Gene3D" id="3.30.70.360">
    <property type="match status" value="1"/>
</dbReference>
<dbReference type="InterPro" id="IPR036264">
    <property type="entry name" value="Bact_exopeptidase_dim_dom"/>
</dbReference>
<feature type="region of interest" description="Disordered" evidence="1">
    <location>
        <begin position="1"/>
        <end position="25"/>
    </location>
</feature>
<evidence type="ECO:0000256" key="1">
    <source>
        <dbReference type="SAM" id="MobiDB-lite"/>
    </source>
</evidence>
<protein>
    <submittedName>
        <fullName evidence="3">Amidohydrolase</fullName>
    </submittedName>
</protein>
<dbReference type="PANTHER" id="PTHR11014">
    <property type="entry name" value="PEPTIDASE M20 FAMILY MEMBER"/>
    <property type="match status" value="1"/>
</dbReference>
<organism evidence="3 4">
    <name type="scientific">Streptomyces gibsoniae</name>
    <dbReference type="NCBI Taxonomy" id="3075529"/>
    <lineage>
        <taxon>Bacteria</taxon>
        <taxon>Bacillati</taxon>
        <taxon>Actinomycetota</taxon>
        <taxon>Actinomycetes</taxon>
        <taxon>Kitasatosporales</taxon>
        <taxon>Streptomycetaceae</taxon>
        <taxon>Streptomyces</taxon>
    </lineage>
</organism>
<name>A0ABU2U086_9ACTN</name>
<accession>A0ABU2U086</accession>
<reference evidence="4" key="1">
    <citation type="submission" date="2023-07" db="EMBL/GenBank/DDBJ databases">
        <title>30 novel species of actinomycetes from the DSMZ collection.</title>
        <authorList>
            <person name="Nouioui I."/>
        </authorList>
    </citation>
    <scope>NUCLEOTIDE SEQUENCE [LARGE SCALE GENOMIC DNA]</scope>
    <source>
        <strain evidence="4">DSM 41699</strain>
    </source>
</reference>
<dbReference type="NCBIfam" id="TIGR01891">
    <property type="entry name" value="amidohydrolases"/>
    <property type="match status" value="1"/>
</dbReference>
<proteinExistence type="predicted"/>
<dbReference type="EMBL" id="JAVREY010000040">
    <property type="protein sequence ID" value="MDT0466631.1"/>
    <property type="molecule type" value="Genomic_DNA"/>
</dbReference>
<sequence>MSTHPRTSDGTADHDRPARPANAVPGLNALLVPTTELYLDLHRHPELSGAERRTAARFADWLEADGFRVVRDIGGHGVAAELHNGDGPAVLLRAELDALPVAEDTGVPYASSATAPGPDGRPVPVMHACGHDAHLACAAAAARWLAARRDHWRGTLLVVGQPAEETLSGARALLEDGLYERITPPDEVLAQHTAPFPAGMVAHADGPVMAGSVTLEVLFEGDGGHVATPHLTANPLLAAAGAVVRLPAVAAHASDPAERVVVAASSLRTGNTGHTGNVIATSAVLHVTVRAFSEAALDRVASAVEHMVREEAATDPLSPRVTVTVLSRSGITLPDPDLTAAVRAAHRAHFGAARVTGWPGASATEDFPLLTGSGAHLHGKPRIRGAYWMLGATSPAQWRAAPGTGADEKLAALPANHSPRFLPSVRLTLETGTAALVTAALARLGPPTARTVECPQTDIG</sequence>
<dbReference type="SUPFAM" id="SSF55031">
    <property type="entry name" value="Bacterial exopeptidase dimerisation domain"/>
    <property type="match status" value="1"/>
</dbReference>
<dbReference type="InterPro" id="IPR002933">
    <property type="entry name" value="Peptidase_M20"/>
</dbReference>
<feature type="compositionally biased region" description="Polar residues" evidence="1">
    <location>
        <begin position="1"/>
        <end position="10"/>
    </location>
</feature>
<feature type="domain" description="Peptidase M20 dimerisation" evidence="2">
    <location>
        <begin position="211"/>
        <end position="314"/>
    </location>
</feature>
<keyword evidence="4" id="KW-1185">Reference proteome</keyword>
<dbReference type="Proteomes" id="UP001183809">
    <property type="component" value="Unassembled WGS sequence"/>
</dbReference>
<evidence type="ECO:0000313" key="3">
    <source>
        <dbReference type="EMBL" id="MDT0466631.1"/>
    </source>
</evidence>
<dbReference type="Pfam" id="PF01546">
    <property type="entry name" value="Peptidase_M20"/>
    <property type="match status" value="1"/>
</dbReference>
<dbReference type="Gene3D" id="3.40.630.10">
    <property type="entry name" value="Zn peptidases"/>
    <property type="match status" value="1"/>
</dbReference>
<dbReference type="Pfam" id="PF07687">
    <property type="entry name" value="M20_dimer"/>
    <property type="match status" value="1"/>
</dbReference>
<dbReference type="InterPro" id="IPR017439">
    <property type="entry name" value="Amidohydrolase"/>
</dbReference>
<evidence type="ECO:0000313" key="4">
    <source>
        <dbReference type="Proteomes" id="UP001183809"/>
    </source>
</evidence>
<dbReference type="SUPFAM" id="SSF53187">
    <property type="entry name" value="Zn-dependent exopeptidases"/>
    <property type="match status" value="1"/>
</dbReference>
<dbReference type="InterPro" id="IPR011650">
    <property type="entry name" value="Peptidase_M20_dimer"/>
</dbReference>
<dbReference type="RefSeq" id="WP_311698091.1">
    <property type="nucleotide sequence ID" value="NZ_JAVREY010000040.1"/>
</dbReference>
<comment type="caution">
    <text evidence="3">The sequence shown here is derived from an EMBL/GenBank/DDBJ whole genome shotgun (WGS) entry which is preliminary data.</text>
</comment>
<dbReference type="PANTHER" id="PTHR11014:SF63">
    <property type="entry name" value="METALLOPEPTIDASE, PUTATIVE (AFU_ORTHOLOGUE AFUA_6G09600)-RELATED"/>
    <property type="match status" value="1"/>
</dbReference>
<evidence type="ECO:0000259" key="2">
    <source>
        <dbReference type="Pfam" id="PF07687"/>
    </source>
</evidence>
<gene>
    <name evidence="3" type="ORF">RM764_27120</name>
</gene>